<evidence type="ECO:0000313" key="9">
    <source>
        <dbReference type="Proteomes" id="UP001599756"/>
    </source>
</evidence>
<dbReference type="InterPro" id="IPR001926">
    <property type="entry name" value="TrpB-like_PALP"/>
</dbReference>
<evidence type="ECO:0000256" key="5">
    <source>
        <dbReference type="ARBA" id="ARBA00022842"/>
    </source>
</evidence>
<evidence type="ECO:0000256" key="1">
    <source>
        <dbReference type="ARBA" id="ARBA00001913"/>
    </source>
</evidence>
<evidence type="ECO:0000256" key="6">
    <source>
        <dbReference type="ARBA" id="ARBA00022898"/>
    </source>
</evidence>
<dbReference type="Gene3D" id="3.40.50.1100">
    <property type="match status" value="2"/>
</dbReference>
<evidence type="ECO:0000256" key="2">
    <source>
        <dbReference type="ARBA" id="ARBA00001933"/>
    </source>
</evidence>
<comment type="cofactor">
    <cofactor evidence="2">
        <name>pyridoxal 5'-phosphate</name>
        <dbReference type="ChEBI" id="CHEBI:597326"/>
    </cofactor>
</comment>
<feature type="domain" description="Tryptophan synthase beta chain-like PALP" evidence="7">
    <location>
        <begin position="17"/>
        <end position="302"/>
    </location>
</feature>
<dbReference type="SUPFAM" id="SSF53686">
    <property type="entry name" value="Tryptophan synthase beta subunit-like PLP-dependent enzymes"/>
    <property type="match status" value="1"/>
</dbReference>
<keyword evidence="5" id="KW-0460">Magnesium</keyword>
<accession>A0ABW6GX45</accession>
<comment type="caution">
    <text evidence="8">The sequence shown here is derived from an EMBL/GenBank/DDBJ whole genome shotgun (WGS) entry which is preliminary data.</text>
</comment>
<keyword evidence="6" id="KW-0663">Pyridoxal phosphate</keyword>
<dbReference type="InterPro" id="IPR036052">
    <property type="entry name" value="TrpB-like_PALP_sf"/>
</dbReference>
<protein>
    <submittedName>
        <fullName evidence="8">Threonine/serine dehydratase</fullName>
    </submittedName>
</protein>
<gene>
    <name evidence="8" type="ORF">ACFW88_00055</name>
</gene>
<reference evidence="8 9" key="1">
    <citation type="submission" date="2024-09" db="EMBL/GenBank/DDBJ databases">
        <title>The Natural Products Discovery Center: Release of the First 8490 Sequenced Strains for Exploring Actinobacteria Biosynthetic Diversity.</title>
        <authorList>
            <person name="Kalkreuter E."/>
            <person name="Kautsar S.A."/>
            <person name="Yang D."/>
            <person name="Bader C.D."/>
            <person name="Teijaro C.N."/>
            <person name="Fluegel L."/>
            <person name="Davis C.M."/>
            <person name="Simpson J.R."/>
            <person name="Lauterbach L."/>
            <person name="Steele A.D."/>
            <person name="Gui C."/>
            <person name="Meng S."/>
            <person name="Li G."/>
            <person name="Viehrig K."/>
            <person name="Ye F."/>
            <person name="Su P."/>
            <person name="Kiefer A.F."/>
            <person name="Nichols A."/>
            <person name="Cepeda A.J."/>
            <person name="Yan W."/>
            <person name="Fan B."/>
            <person name="Jiang Y."/>
            <person name="Adhikari A."/>
            <person name="Zheng C.-J."/>
            <person name="Schuster L."/>
            <person name="Cowan T.M."/>
            <person name="Smanski M.J."/>
            <person name="Chevrette M.G."/>
            <person name="De Carvalho L.P.S."/>
            <person name="Shen B."/>
        </authorList>
    </citation>
    <scope>NUCLEOTIDE SEQUENCE [LARGE SCALE GENOMIC DNA]</scope>
    <source>
        <strain evidence="8 9">NPDC059500</strain>
    </source>
</reference>
<dbReference type="PROSITE" id="PS00165">
    <property type="entry name" value="DEHYDRATASE_SER_THR"/>
    <property type="match status" value="1"/>
</dbReference>
<dbReference type="PANTHER" id="PTHR43050">
    <property type="entry name" value="SERINE / THREONINE RACEMASE FAMILY MEMBER"/>
    <property type="match status" value="1"/>
</dbReference>
<organism evidence="8 9">
    <name type="scientific">Streptomyces anandii</name>
    <dbReference type="NCBI Taxonomy" id="285454"/>
    <lineage>
        <taxon>Bacteria</taxon>
        <taxon>Bacillati</taxon>
        <taxon>Actinomycetota</taxon>
        <taxon>Actinomycetes</taxon>
        <taxon>Kitasatosporales</taxon>
        <taxon>Streptomycetaceae</taxon>
        <taxon>Streptomyces</taxon>
    </lineage>
</organism>
<dbReference type="PANTHER" id="PTHR43050:SF1">
    <property type="entry name" value="SERINE RACEMASE"/>
    <property type="match status" value="1"/>
</dbReference>
<evidence type="ECO:0000259" key="7">
    <source>
        <dbReference type="Pfam" id="PF00291"/>
    </source>
</evidence>
<name>A0ABW6GX45_9ACTN</name>
<comment type="cofactor">
    <cofactor evidence="4">
        <name>Mg(2+)</name>
        <dbReference type="ChEBI" id="CHEBI:18420"/>
    </cofactor>
</comment>
<evidence type="ECO:0000313" key="8">
    <source>
        <dbReference type="EMBL" id="MFE1748945.1"/>
    </source>
</evidence>
<proteinExistence type="predicted"/>
<comment type="cofactor">
    <cofactor evidence="3">
        <name>Mn(2+)</name>
        <dbReference type="ChEBI" id="CHEBI:29035"/>
    </cofactor>
</comment>
<sequence length="331" mass="34564">MRIDDVRHAADRIAGRVVRTPVLRLPELDARLGATLHLKAELHQLTGAFKIRGALNKLLSLAPEARSRGVVAASSGNHGQAVALLAQMLTVPAVLVLPQDAPAMKLEAVARRGARIVTYDPVRDDRDAITARIAAEAGLAVLPSSDDPVVAAGHGTVALELLAETGRLDRLVVPVGGGGLAAGCATVAKALYPGIEVVGVEPADGDDTARSLRAGHRVHVPAPTTLADGLRHQSPGRFTFEVNRKLVDRIETVSDDEIAAAMGALWTHGRLMAEPTGAVALAGVLARRPDARGLRVGVVVSGGNVDSEVFRRIVAPHVGEQEAWAVPGALR</sequence>
<dbReference type="Pfam" id="PF00291">
    <property type="entry name" value="PALP"/>
    <property type="match status" value="1"/>
</dbReference>
<dbReference type="EMBL" id="JBHYTS010000001">
    <property type="protein sequence ID" value="MFE1748945.1"/>
    <property type="molecule type" value="Genomic_DNA"/>
</dbReference>
<evidence type="ECO:0000256" key="4">
    <source>
        <dbReference type="ARBA" id="ARBA00001946"/>
    </source>
</evidence>
<comment type="cofactor">
    <cofactor evidence="1">
        <name>Ca(2+)</name>
        <dbReference type="ChEBI" id="CHEBI:29108"/>
    </cofactor>
</comment>
<evidence type="ECO:0000256" key="3">
    <source>
        <dbReference type="ARBA" id="ARBA00001936"/>
    </source>
</evidence>
<dbReference type="RefSeq" id="WP_381803703.1">
    <property type="nucleotide sequence ID" value="NZ_JBHYTS010000001.1"/>
</dbReference>
<dbReference type="Proteomes" id="UP001599756">
    <property type="component" value="Unassembled WGS sequence"/>
</dbReference>
<dbReference type="CDD" id="cd01562">
    <property type="entry name" value="Thr-dehyd"/>
    <property type="match status" value="1"/>
</dbReference>
<dbReference type="InterPro" id="IPR000634">
    <property type="entry name" value="Ser/Thr_deHydtase_PyrdxlP-BS"/>
</dbReference>
<keyword evidence="9" id="KW-1185">Reference proteome</keyword>